<comment type="similarity">
    <text evidence="1">Belongs to the transglycosylase Slt family.</text>
</comment>
<dbReference type="Pfam" id="PF01476">
    <property type="entry name" value="LysM"/>
    <property type="match status" value="3"/>
</dbReference>
<protein>
    <submittedName>
        <fullName evidence="4">Lytic transglycosylase</fullName>
    </submittedName>
</protein>
<dbReference type="SUPFAM" id="SSF54106">
    <property type="entry name" value="LysM domain"/>
    <property type="match status" value="3"/>
</dbReference>
<dbReference type="InterPro" id="IPR018392">
    <property type="entry name" value="LysM"/>
</dbReference>
<gene>
    <name evidence="4" type="ORF">CK503_11635</name>
</gene>
<dbReference type="InterPro" id="IPR023346">
    <property type="entry name" value="Lysozyme-like_dom_sf"/>
</dbReference>
<keyword evidence="5" id="KW-1185">Reference proteome</keyword>
<dbReference type="GO" id="GO:0000270">
    <property type="term" value="P:peptidoglycan metabolic process"/>
    <property type="evidence" value="ECO:0007669"/>
    <property type="project" value="InterPro"/>
</dbReference>
<proteinExistence type="inferred from homology"/>
<dbReference type="PANTHER" id="PTHR33734:SF22">
    <property type="entry name" value="MEMBRANE-BOUND LYTIC MUREIN TRANSGLYCOSYLASE D"/>
    <property type="match status" value="1"/>
</dbReference>
<organism evidence="4 5">
    <name type="scientific">Fodinibius salipaludis</name>
    <dbReference type="NCBI Taxonomy" id="2032627"/>
    <lineage>
        <taxon>Bacteria</taxon>
        <taxon>Pseudomonadati</taxon>
        <taxon>Balneolota</taxon>
        <taxon>Balneolia</taxon>
        <taxon>Balneolales</taxon>
        <taxon>Balneolaceae</taxon>
        <taxon>Fodinibius</taxon>
    </lineage>
</organism>
<feature type="compositionally biased region" description="Polar residues" evidence="2">
    <location>
        <begin position="504"/>
        <end position="514"/>
    </location>
</feature>
<dbReference type="OrthoDB" id="9815002at2"/>
<dbReference type="PROSITE" id="PS00922">
    <property type="entry name" value="TRANSGLYCOSYLASE"/>
    <property type="match status" value="1"/>
</dbReference>
<dbReference type="SMART" id="SM00257">
    <property type="entry name" value="LysM"/>
    <property type="match status" value="3"/>
</dbReference>
<dbReference type="Gene3D" id="1.10.530.10">
    <property type="match status" value="1"/>
</dbReference>
<evidence type="ECO:0000256" key="1">
    <source>
        <dbReference type="ARBA" id="ARBA00007734"/>
    </source>
</evidence>
<feature type="region of interest" description="Disordered" evidence="2">
    <location>
        <begin position="498"/>
        <end position="528"/>
    </location>
</feature>
<reference evidence="4 5" key="1">
    <citation type="submission" date="2017-08" db="EMBL/GenBank/DDBJ databases">
        <title>Aliifodinibius alkalisoli sp. nov., isolated from saline alkaline soil.</title>
        <authorList>
            <person name="Liu D."/>
            <person name="Zhang G."/>
        </authorList>
    </citation>
    <scope>NUCLEOTIDE SEQUENCE [LARGE SCALE GENOMIC DNA]</scope>
    <source>
        <strain evidence="4 5">WN023</strain>
    </source>
</reference>
<dbReference type="EMBL" id="NSKE01000008">
    <property type="protein sequence ID" value="PAU93382.1"/>
    <property type="molecule type" value="Genomic_DNA"/>
</dbReference>
<dbReference type="Pfam" id="PF01464">
    <property type="entry name" value="SLT"/>
    <property type="match status" value="1"/>
</dbReference>
<comment type="caution">
    <text evidence="4">The sequence shown here is derived from an EMBL/GenBank/DDBJ whole genome shotgun (WGS) entry which is preliminary data.</text>
</comment>
<feature type="domain" description="LysM" evidence="3">
    <location>
        <begin position="620"/>
        <end position="663"/>
    </location>
</feature>
<dbReference type="Gene3D" id="3.10.350.10">
    <property type="entry name" value="LysM domain"/>
    <property type="match status" value="3"/>
</dbReference>
<evidence type="ECO:0000313" key="4">
    <source>
        <dbReference type="EMBL" id="PAU93382.1"/>
    </source>
</evidence>
<dbReference type="AlphaFoldDB" id="A0A2A2G987"/>
<dbReference type="PANTHER" id="PTHR33734">
    <property type="entry name" value="LYSM DOMAIN-CONTAINING GPI-ANCHORED PROTEIN 2"/>
    <property type="match status" value="1"/>
</dbReference>
<feature type="domain" description="LysM" evidence="3">
    <location>
        <begin position="530"/>
        <end position="574"/>
    </location>
</feature>
<dbReference type="Proteomes" id="UP000218831">
    <property type="component" value="Unassembled WGS sequence"/>
</dbReference>
<dbReference type="CDD" id="cd16894">
    <property type="entry name" value="MltD-like"/>
    <property type="match status" value="1"/>
</dbReference>
<dbReference type="InterPro" id="IPR008258">
    <property type="entry name" value="Transglycosylase_SLT_dom_1"/>
</dbReference>
<evidence type="ECO:0000259" key="3">
    <source>
        <dbReference type="PROSITE" id="PS51782"/>
    </source>
</evidence>
<dbReference type="RefSeq" id="WP_095606993.1">
    <property type="nucleotide sequence ID" value="NZ_NSKE01000008.1"/>
</dbReference>
<dbReference type="GO" id="GO:0008932">
    <property type="term" value="F:lytic endotransglycosylase activity"/>
    <property type="evidence" value="ECO:0007669"/>
    <property type="project" value="TreeGrafter"/>
</dbReference>
<sequence length="664" mass="75801">MQNKIQLLLVFILIIGVAPILAQQQDEDIQLEETPMPAKLLPYNNPMESGDDNFAEEEARPEVKLDDFQKDLMRRIADIYRMNVNAIEAQLQDDPLSAETHITDALNAMQNLLDTYPEVQSNKRFSALYRSVMTEYRSFYGVDDSTKQVQGEIFAVQEELYSGDDEWMSEGYVLPDNITTPKTEVPLVQNRQVNRHLMYFTLKRPEVMETWLTRTKKYFPMMEKIFKEEGVPTELMHLAMVESGLNPKARSWASAVGMWQFIQATGSMYGLEVNWWVDERRDPEKATRAAARHLKDLYNIWGDWHLAIANYNISPRGLKRAIRAAGEENYWAALPYLPRETQGYVPGFIAATMIEMNPEQFGFTGQYQSEEYDYEVFEVAALMPLDALADAAGITTEKLKDYNPELRRWATPPGNSYSLKLPKGTKEQFAANYEDIPKEERSQNVAMHTVNRGETLGYIARKYGTSVRALYETNENLSNTIHPGQKVVVPLAPGSNEKIAVNKPTHQPRGNTSTRQKRSKSKAPANSTQLTYKVKDGDTIGHIAEWYDVRAWQIRSWNGISNYIRPGQNLTIHVPQSKQSYYSQINSMSFSKKQELEREQRSGKDITEAYLASADDGNNVTYTVQSNDTLIQIANSFGVSINQIKRLNNLNGSRIYVGQQLKIK</sequence>
<dbReference type="GO" id="GO:0016020">
    <property type="term" value="C:membrane"/>
    <property type="evidence" value="ECO:0007669"/>
    <property type="project" value="InterPro"/>
</dbReference>
<dbReference type="InterPro" id="IPR000189">
    <property type="entry name" value="Transglyc_AS"/>
</dbReference>
<dbReference type="CDD" id="cd00118">
    <property type="entry name" value="LysM"/>
    <property type="match status" value="3"/>
</dbReference>
<dbReference type="InterPro" id="IPR036779">
    <property type="entry name" value="LysM_dom_sf"/>
</dbReference>
<dbReference type="SUPFAM" id="SSF53955">
    <property type="entry name" value="Lysozyme-like"/>
    <property type="match status" value="1"/>
</dbReference>
<dbReference type="PROSITE" id="PS51782">
    <property type="entry name" value="LYSM"/>
    <property type="match status" value="3"/>
</dbReference>
<feature type="domain" description="LysM" evidence="3">
    <location>
        <begin position="446"/>
        <end position="489"/>
    </location>
</feature>
<name>A0A2A2G987_9BACT</name>
<evidence type="ECO:0000313" key="5">
    <source>
        <dbReference type="Proteomes" id="UP000218831"/>
    </source>
</evidence>
<evidence type="ECO:0000256" key="2">
    <source>
        <dbReference type="SAM" id="MobiDB-lite"/>
    </source>
</evidence>
<accession>A0A2A2G987</accession>